<accession>A0A8J8GPT1</accession>
<comment type="caution">
    <text evidence="1">The sequence shown here is derived from an EMBL/GenBank/DDBJ whole genome shotgun (WGS) entry which is preliminary data.</text>
</comment>
<gene>
    <name evidence="1" type="ORF">HT576_22505</name>
</gene>
<sequence length="114" mass="13591">MWLNSELTRVEMMHLFDLYPEDLVEDPPGGLEFPDTEEKIATLETNRSEALLNLYITYHSYRQFAEEVVNISLREVSPLRPTVSLSRRLRTRWRRISTRSNRLWNLRAVTARVR</sequence>
<protein>
    <submittedName>
        <fullName evidence="1">Uncharacterized protein</fullName>
    </submittedName>
</protein>
<organism evidence="1 2">
    <name type="scientific">Haloterrigena gelatinilytica</name>
    <dbReference type="NCBI Taxonomy" id="2741724"/>
    <lineage>
        <taxon>Archaea</taxon>
        <taxon>Methanobacteriati</taxon>
        <taxon>Methanobacteriota</taxon>
        <taxon>Stenosarchaea group</taxon>
        <taxon>Halobacteria</taxon>
        <taxon>Halobacteriales</taxon>
        <taxon>Natrialbaceae</taxon>
        <taxon>Haloterrigena</taxon>
    </lineage>
</organism>
<dbReference type="EMBL" id="JABURA010000003">
    <property type="protein sequence ID" value="NUB93751.1"/>
    <property type="molecule type" value="Genomic_DNA"/>
</dbReference>
<dbReference type="AlphaFoldDB" id="A0A8J8GPT1"/>
<proteinExistence type="predicted"/>
<name>A0A8J8GPT1_9EURY</name>
<dbReference type="RefSeq" id="WP_174703402.1">
    <property type="nucleotide sequence ID" value="NZ_JABURA010000003.1"/>
</dbReference>
<dbReference type="Proteomes" id="UP000728647">
    <property type="component" value="Unassembled WGS sequence"/>
</dbReference>
<reference evidence="1" key="1">
    <citation type="submission" date="2020-06" db="EMBL/GenBank/DDBJ databases">
        <title>Haloterrigena sp. nov., an extremely halophilic archaeon isolated from a saline sediment.</title>
        <authorList>
            <person name="Liu B.-B."/>
        </authorList>
    </citation>
    <scope>NUCLEOTIDE SEQUENCE</scope>
    <source>
        <strain evidence="1">SYSU A121-1</strain>
    </source>
</reference>
<evidence type="ECO:0000313" key="1">
    <source>
        <dbReference type="EMBL" id="NUB93751.1"/>
    </source>
</evidence>
<evidence type="ECO:0000313" key="2">
    <source>
        <dbReference type="Proteomes" id="UP000728647"/>
    </source>
</evidence>